<gene>
    <name evidence="2" type="ORF">PDIGIT_LOCUS12572</name>
</gene>
<evidence type="ECO:0000256" key="1">
    <source>
        <dbReference type="SAM" id="MobiDB-lite"/>
    </source>
</evidence>
<evidence type="ECO:0000313" key="2">
    <source>
        <dbReference type="EMBL" id="CAI6339413.1"/>
    </source>
</evidence>
<name>A0A9W4UMH5_9PLEO</name>
<evidence type="ECO:0000313" key="3">
    <source>
        <dbReference type="Proteomes" id="UP001152607"/>
    </source>
</evidence>
<accession>A0A9W4UMH5</accession>
<feature type="compositionally biased region" description="Low complexity" evidence="1">
    <location>
        <begin position="25"/>
        <end position="42"/>
    </location>
</feature>
<organism evidence="2 3">
    <name type="scientific">Periconia digitata</name>
    <dbReference type="NCBI Taxonomy" id="1303443"/>
    <lineage>
        <taxon>Eukaryota</taxon>
        <taxon>Fungi</taxon>
        <taxon>Dikarya</taxon>
        <taxon>Ascomycota</taxon>
        <taxon>Pezizomycotina</taxon>
        <taxon>Dothideomycetes</taxon>
        <taxon>Pleosporomycetidae</taxon>
        <taxon>Pleosporales</taxon>
        <taxon>Massarineae</taxon>
        <taxon>Periconiaceae</taxon>
        <taxon>Periconia</taxon>
    </lineage>
</organism>
<proteinExistence type="predicted"/>
<comment type="caution">
    <text evidence="2">The sequence shown here is derived from an EMBL/GenBank/DDBJ whole genome shotgun (WGS) entry which is preliminary data.</text>
</comment>
<protein>
    <submittedName>
        <fullName evidence="2">Uncharacterized protein</fullName>
    </submittedName>
</protein>
<reference evidence="2" key="1">
    <citation type="submission" date="2023-01" db="EMBL/GenBank/DDBJ databases">
        <authorList>
            <person name="Van Ghelder C."/>
            <person name="Rancurel C."/>
        </authorList>
    </citation>
    <scope>NUCLEOTIDE SEQUENCE</scope>
    <source>
        <strain evidence="2">CNCM I-4278</strain>
    </source>
</reference>
<dbReference type="AlphaFoldDB" id="A0A9W4UMH5"/>
<sequence length="73" mass="7342">MAGCNIFSRKSHAGIPFGGEAPRKVSASRSGRASVSSAGRGRLSTSGMPADRQSHSRGASTGGGLRKGSAVLR</sequence>
<keyword evidence="3" id="KW-1185">Reference proteome</keyword>
<dbReference type="Proteomes" id="UP001152607">
    <property type="component" value="Unassembled WGS sequence"/>
</dbReference>
<dbReference type="EMBL" id="CAOQHR010000009">
    <property type="protein sequence ID" value="CAI6339413.1"/>
    <property type="molecule type" value="Genomic_DNA"/>
</dbReference>
<feature type="region of interest" description="Disordered" evidence="1">
    <location>
        <begin position="1"/>
        <end position="73"/>
    </location>
</feature>